<dbReference type="AlphaFoldDB" id="A0A7J7R0A3"/>
<evidence type="ECO:0000313" key="2">
    <source>
        <dbReference type="Proteomes" id="UP000527355"/>
    </source>
</evidence>
<reference evidence="1 2" key="1">
    <citation type="journal article" date="2020" name="Nature">
        <title>Six reference-quality genomes reveal evolution of bat adaptations.</title>
        <authorList>
            <person name="Jebb D."/>
            <person name="Huang Z."/>
            <person name="Pippel M."/>
            <person name="Hughes G.M."/>
            <person name="Lavrichenko K."/>
            <person name="Devanna P."/>
            <person name="Winkler S."/>
            <person name="Jermiin L.S."/>
            <person name="Skirmuntt E.C."/>
            <person name="Katzourakis A."/>
            <person name="Burkitt-Gray L."/>
            <person name="Ray D.A."/>
            <person name="Sullivan K.A.M."/>
            <person name="Roscito J.G."/>
            <person name="Kirilenko B.M."/>
            <person name="Davalos L.M."/>
            <person name="Corthals A.P."/>
            <person name="Power M.L."/>
            <person name="Jones G."/>
            <person name="Ransome R.D."/>
            <person name="Dechmann D.K.N."/>
            <person name="Locatelli A.G."/>
            <person name="Puechmaille S.J."/>
            <person name="Fedrigo O."/>
            <person name="Jarvis E.D."/>
            <person name="Hiller M."/>
            <person name="Vernes S.C."/>
            <person name="Myers E.W."/>
            <person name="Teeling E.C."/>
        </authorList>
    </citation>
    <scope>NUCLEOTIDE SEQUENCE [LARGE SCALE GENOMIC DNA]</scope>
    <source>
        <strain evidence="1">MMyoMyo1</strain>
        <tissue evidence="1">Flight muscle</tissue>
    </source>
</reference>
<name>A0A7J7R0A3_MYOMY</name>
<dbReference type="EMBL" id="JABWUV010000043">
    <property type="protein sequence ID" value="KAF6269427.1"/>
    <property type="molecule type" value="Genomic_DNA"/>
</dbReference>
<organism evidence="1 2">
    <name type="scientific">Myotis myotis</name>
    <name type="common">Greater mouse-eared bat</name>
    <name type="synonym">Vespertilio myotis</name>
    <dbReference type="NCBI Taxonomy" id="51298"/>
    <lineage>
        <taxon>Eukaryota</taxon>
        <taxon>Metazoa</taxon>
        <taxon>Chordata</taxon>
        <taxon>Craniata</taxon>
        <taxon>Vertebrata</taxon>
        <taxon>Euteleostomi</taxon>
        <taxon>Mammalia</taxon>
        <taxon>Eutheria</taxon>
        <taxon>Laurasiatheria</taxon>
        <taxon>Chiroptera</taxon>
        <taxon>Yangochiroptera</taxon>
        <taxon>Vespertilionidae</taxon>
        <taxon>Myotis</taxon>
    </lineage>
</organism>
<proteinExistence type="predicted"/>
<protein>
    <submittedName>
        <fullName evidence="1">Uncharacterized protein</fullName>
    </submittedName>
</protein>
<keyword evidence="2" id="KW-1185">Reference proteome</keyword>
<dbReference type="Proteomes" id="UP000527355">
    <property type="component" value="Unassembled WGS sequence"/>
</dbReference>
<comment type="caution">
    <text evidence="1">The sequence shown here is derived from an EMBL/GenBank/DDBJ whole genome shotgun (WGS) entry which is preliminary data.</text>
</comment>
<gene>
    <name evidence="1" type="ORF">mMyoMyo1_011252</name>
</gene>
<accession>A0A7J7R0A3</accession>
<evidence type="ECO:0000313" key="1">
    <source>
        <dbReference type="EMBL" id="KAF6269427.1"/>
    </source>
</evidence>
<sequence length="208" mass="22494">MSLHGPLPGPACSWVRSTLYLTIREESQLRKRFPKLIPTSCSAQASECGERMWGWQGHPLGRLLPSLRRGTDSKCCQHRVDREAPGIGAQKRAERTPTGQGWPARHLPGTAFRVPEVSLQRILQAELPANGRPTLCAGGWHPGQCWVVLGQVRGVPRARGPQNLGLQVCYCQNNAGSARSQSAALPQASSRLGGIGLVLALFLTSGHL</sequence>